<dbReference type="AlphaFoldDB" id="A0A2D1UBH6"/>
<sequence length="142" mass="15898">MSADQNNVPGPRKALDKLHPTELGETKDFNNLSYDKSRNSFEFDVRGSDSEYDHPLPYDTSAPNGEDSISTYDEANPYNGSAYDEDKQIGENLESAAMHIDTIESLELEPEDQLLARTPEDERDDLDEEGYPINDNPSGKPI</sequence>
<dbReference type="OrthoDB" id="714337at2"/>
<dbReference type="EMBL" id="CP024091">
    <property type="protein sequence ID" value="ATP58901.1"/>
    <property type="molecule type" value="Genomic_DNA"/>
</dbReference>
<keyword evidence="3" id="KW-1185">Reference proteome</keyword>
<name>A0A2D1UBH6_9SPHI</name>
<reference evidence="2 3" key="1">
    <citation type="submission" date="2017-10" db="EMBL/GenBank/DDBJ databases">
        <title>Whole genome of Pedobacter ginsengisoli T01R-27 isolated from tomato rhizosphere.</title>
        <authorList>
            <person name="Weon H.-Y."/>
            <person name="Lee S.A."/>
            <person name="Sang M.K."/>
            <person name="Song J."/>
        </authorList>
    </citation>
    <scope>NUCLEOTIDE SEQUENCE [LARGE SCALE GENOMIC DNA]</scope>
    <source>
        <strain evidence="2 3">T01R-27</strain>
    </source>
</reference>
<feature type="compositionally biased region" description="Basic and acidic residues" evidence="1">
    <location>
        <begin position="13"/>
        <end position="28"/>
    </location>
</feature>
<protein>
    <submittedName>
        <fullName evidence="2">Uncharacterized protein</fullName>
    </submittedName>
</protein>
<accession>A0A2D1UBH6</accession>
<dbReference type="KEGG" id="pgs:CPT03_21740"/>
<gene>
    <name evidence="2" type="ORF">CPT03_21740</name>
</gene>
<organism evidence="2 3">
    <name type="scientific">Pedobacter ginsengisoli</name>
    <dbReference type="NCBI Taxonomy" id="363852"/>
    <lineage>
        <taxon>Bacteria</taxon>
        <taxon>Pseudomonadati</taxon>
        <taxon>Bacteroidota</taxon>
        <taxon>Sphingobacteriia</taxon>
        <taxon>Sphingobacteriales</taxon>
        <taxon>Sphingobacteriaceae</taxon>
        <taxon>Pedobacter</taxon>
    </lineage>
</organism>
<evidence type="ECO:0000313" key="2">
    <source>
        <dbReference type="EMBL" id="ATP58901.1"/>
    </source>
</evidence>
<proteinExistence type="predicted"/>
<feature type="compositionally biased region" description="Acidic residues" evidence="1">
    <location>
        <begin position="121"/>
        <end position="130"/>
    </location>
</feature>
<evidence type="ECO:0000313" key="3">
    <source>
        <dbReference type="Proteomes" id="UP000223749"/>
    </source>
</evidence>
<feature type="compositionally biased region" description="Polar residues" evidence="1">
    <location>
        <begin position="61"/>
        <end position="73"/>
    </location>
</feature>
<dbReference type="Proteomes" id="UP000223749">
    <property type="component" value="Chromosome"/>
</dbReference>
<dbReference type="RefSeq" id="WP_099440781.1">
    <property type="nucleotide sequence ID" value="NZ_CP024091.1"/>
</dbReference>
<evidence type="ECO:0000256" key="1">
    <source>
        <dbReference type="SAM" id="MobiDB-lite"/>
    </source>
</evidence>
<feature type="region of interest" description="Disordered" evidence="1">
    <location>
        <begin position="1"/>
        <end position="142"/>
    </location>
</feature>
<feature type="compositionally biased region" description="Basic and acidic residues" evidence="1">
    <location>
        <begin position="35"/>
        <end position="56"/>
    </location>
</feature>